<feature type="region of interest" description="Disordered" evidence="1">
    <location>
        <begin position="1"/>
        <end position="40"/>
    </location>
</feature>
<sequence length="135" mass="14002">MSRCSSRDRSLPAPIPIPKRNRSPPPQLTPTSRRLFPAKPQTNNQVILINIPKKAGFQPVPALLRGWDEAGAIPPGGSGPRGCSGRDLEPGGTRGPPRWEQLAANPAGRAGGGAGGGDPKIWQTASDGAGRETGS</sequence>
<gene>
    <name evidence="2" type="ORF">DV515_00017152</name>
</gene>
<dbReference type="AlphaFoldDB" id="A0A3L8R0U2"/>
<accession>A0A3L8R0U2</accession>
<evidence type="ECO:0000313" key="2">
    <source>
        <dbReference type="EMBL" id="RLV73205.1"/>
    </source>
</evidence>
<feature type="compositionally biased region" description="Gly residues" evidence="1">
    <location>
        <begin position="109"/>
        <end position="118"/>
    </location>
</feature>
<name>A0A3L8R0U2_CHLGU</name>
<dbReference type="Proteomes" id="UP000276834">
    <property type="component" value="Unassembled WGS sequence"/>
</dbReference>
<evidence type="ECO:0000313" key="3">
    <source>
        <dbReference type="Proteomes" id="UP000276834"/>
    </source>
</evidence>
<feature type="compositionally biased region" description="Pro residues" evidence="1">
    <location>
        <begin position="13"/>
        <end position="28"/>
    </location>
</feature>
<feature type="compositionally biased region" description="Basic and acidic residues" evidence="1">
    <location>
        <begin position="1"/>
        <end position="10"/>
    </location>
</feature>
<dbReference type="EMBL" id="QUSF01000769">
    <property type="protein sequence ID" value="RLV73205.1"/>
    <property type="molecule type" value="Genomic_DNA"/>
</dbReference>
<organism evidence="2 3">
    <name type="scientific">Chloebia gouldiae</name>
    <name type="common">Gouldian finch</name>
    <name type="synonym">Erythrura gouldiae</name>
    <dbReference type="NCBI Taxonomy" id="44316"/>
    <lineage>
        <taxon>Eukaryota</taxon>
        <taxon>Metazoa</taxon>
        <taxon>Chordata</taxon>
        <taxon>Craniata</taxon>
        <taxon>Vertebrata</taxon>
        <taxon>Euteleostomi</taxon>
        <taxon>Archelosauria</taxon>
        <taxon>Archosauria</taxon>
        <taxon>Dinosauria</taxon>
        <taxon>Saurischia</taxon>
        <taxon>Theropoda</taxon>
        <taxon>Coelurosauria</taxon>
        <taxon>Aves</taxon>
        <taxon>Neognathae</taxon>
        <taxon>Neoaves</taxon>
        <taxon>Telluraves</taxon>
        <taxon>Australaves</taxon>
        <taxon>Passeriformes</taxon>
        <taxon>Passeroidea</taxon>
        <taxon>Passeridae</taxon>
        <taxon>Chloebia</taxon>
    </lineage>
</organism>
<reference evidence="2 3" key="1">
    <citation type="journal article" date="2018" name="Proc. R. Soc. B">
        <title>A non-coding region near Follistatin controls head colour polymorphism in the Gouldian finch.</title>
        <authorList>
            <person name="Toomey M.B."/>
            <person name="Marques C.I."/>
            <person name="Andrade P."/>
            <person name="Araujo P.M."/>
            <person name="Sabatino S."/>
            <person name="Gazda M.A."/>
            <person name="Afonso S."/>
            <person name="Lopes R.J."/>
            <person name="Corbo J.C."/>
            <person name="Carneiro M."/>
        </authorList>
    </citation>
    <scope>NUCLEOTIDE SEQUENCE [LARGE SCALE GENOMIC DNA]</scope>
    <source>
        <strain evidence="2">Red01</strain>
        <tissue evidence="2">Muscle</tissue>
    </source>
</reference>
<protein>
    <submittedName>
        <fullName evidence="2">Uncharacterized protein</fullName>
    </submittedName>
</protein>
<keyword evidence="3" id="KW-1185">Reference proteome</keyword>
<evidence type="ECO:0000256" key="1">
    <source>
        <dbReference type="SAM" id="MobiDB-lite"/>
    </source>
</evidence>
<proteinExistence type="predicted"/>
<feature type="region of interest" description="Disordered" evidence="1">
    <location>
        <begin position="68"/>
        <end position="135"/>
    </location>
</feature>
<comment type="caution">
    <text evidence="2">The sequence shown here is derived from an EMBL/GenBank/DDBJ whole genome shotgun (WGS) entry which is preliminary data.</text>
</comment>